<evidence type="ECO:0000256" key="1">
    <source>
        <dbReference type="ARBA" id="ARBA00004123"/>
    </source>
</evidence>
<dbReference type="Pfam" id="PF00096">
    <property type="entry name" value="zf-C2H2"/>
    <property type="match status" value="1"/>
</dbReference>
<dbReference type="PANTHER" id="PTHR24399">
    <property type="entry name" value="ZINC FINGER AND BTB DOMAIN-CONTAINING"/>
    <property type="match status" value="1"/>
</dbReference>
<name>A0A3B1J6Q0_ASTMX</name>
<keyword evidence="6" id="KW-0862">Zinc</keyword>
<dbReference type="SMART" id="SM00355">
    <property type="entry name" value="ZnF_C2H2"/>
    <property type="match status" value="5"/>
</dbReference>
<evidence type="ECO:0000256" key="9">
    <source>
        <dbReference type="ARBA" id="ARBA00023163"/>
    </source>
</evidence>
<dbReference type="FunFam" id="3.30.160.60:FF:002343">
    <property type="entry name" value="Zinc finger protein 33A"/>
    <property type="match status" value="1"/>
</dbReference>
<dbReference type="GO" id="GO:0001817">
    <property type="term" value="P:regulation of cytokine production"/>
    <property type="evidence" value="ECO:0007669"/>
    <property type="project" value="TreeGrafter"/>
</dbReference>
<accession>A0A3B1J6Q0</accession>
<keyword evidence="7" id="KW-0805">Transcription regulation</keyword>
<reference evidence="14" key="2">
    <citation type="journal article" date="2014" name="Nat. Commun.">
        <title>The cavefish genome reveals candidate genes for eye loss.</title>
        <authorList>
            <person name="McGaugh S.E."/>
            <person name="Gross J.B."/>
            <person name="Aken B."/>
            <person name="Blin M."/>
            <person name="Borowsky R."/>
            <person name="Chalopin D."/>
            <person name="Hinaux H."/>
            <person name="Jeffery W.R."/>
            <person name="Keene A."/>
            <person name="Ma L."/>
            <person name="Minx P."/>
            <person name="Murphy D."/>
            <person name="O'Quin K.E."/>
            <person name="Retaux S."/>
            <person name="Rohner N."/>
            <person name="Searle S.M."/>
            <person name="Stahl B.A."/>
            <person name="Tabin C."/>
            <person name="Volff J.N."/>
            <person name="Yoshizawa M."/>
            <person name="Warren W.C."/>
        </authorList>
    </citation>
    <scope>NUCLEOTIDE SEQUENCE [LARGE SCALE GENOMIC DNA]</scope>
    <source>
        <strain evidence="14">female</strain>
    </source>
</reference>
<keyword evidence="4" id="KW-0677">Repeat</keyword>
<evidence type="ECO:0000313" key="14">
    <source>
        <dbReference type="Proteomes" id="UP000018467"/>
    </source>
</evidence>
<evidence type="ECO:0000256" key="2">
    <source>
        <dbReference type="ARBA" id="ARBA00006991"/>
    </source>
</evidence>
<evidence type="ECO:0000313" key="13">
    <source>
        <dbReference type="Ensembl" id="ENSAMXP00000037009.1"/>
    </source>
</evidence>
<evidence type="ECO:0000256" key="6">
    <source>
        <dbReference type="ARBA" id="ARBA00022833"/>
    </source>
</evidence>
<keyword evidence="9" id="KW-0804">Transcription</keyword>
<feature type="domain" description="C2H2-type" evidence="12">
    <location>
        <begin position="177"/>
        <end position="204"/>
    </location>
</feature>
<keyword evidence="8" id="KW-0238">DNA-binding</keyword>
<reference evidence="13" key="4">
    <citation type="submission" date="2025-09" db="UniProtKB">
        <authorList>
            <consortium name="Ensembl"/>
        </authorList>
    </citation>
    <scope>IDENTIFICATION</scope>
</reference>
<dbReference type="GO" id="GO:0001227">
    <property type="term" value="F:DNA-binding transcription repressor activity, RNA polymerase II-specific"/>
    <property type="evidence" value="ECO:0007669"/>
    <property type="project" value="TreeGrafter"/>
</dbReference>
<dbReference type="Gene3D" id="3.30.160.60">
    <property type="entry name" value="Classic Zinc Finger"/>
    <property type="match status" value="5"/>
</dbReference>
<dbReference type="InterPro" id="IPR036236">
    <property type="entry name" value="Znf_C2H2_sf"/>
</dbReference>
<comment type="similarity">
    <text evidence="2">Belongs to the krueppel C2H2-type zinc-finger protein family.</text>
</comment>
<dbReference type="InterPro" id="IPR013087">
    <property type="entry name" value="Znf_C2H2_type"/>
</dbReference>
<feature type="domain" description="C2H2-type" evidence="12">
    <location>
        <begin position="154"/>
        <end position="177"/>
    </location>
</feature>
<dbReference type="Bgee" id="ENSAMXG00000042997">
    <property type="expression patterns" value="Expressed in zone of skin and 4 other cell types or tissues"/>
</dbReference>
<comment type="subcellular location">
    <subcellularLocation>
        <location evidence="1">Nucleus</location>
    </subcellularLocation>
</comment>
<keyword evidence="14" id="KW-1185">Reference proteome</keyword>
<keyword evidence="3" id="KW-0479">Metal-binding</keyword>
<feature type="domain" description="C2H2-type" evidence="12">
    <location>
        <begin position="69"/>
        <end position="97"/>
    </location>
</feature>
<dbReference type="PANTHER" id="PTHR24399:SF54">
    <property type="entry name" value="GASTRULA ZINC FINGER PROTEIN XLCGF26.1-LIKE-RELATED"/>
    <property type="match status" value="1"/>
</dbReference>
<keyword evidence="10" id="KW-0539">Nucleus</keyword>
<dbReference type="GO" id="GO:0008270">
    <property type="term" value="F:zinc ion binding"/>
    <property type="evidence" value="ECO:0007669"/>
    <property type="project" value="UniProtKB-KW"/>
</dbReference>
<evidence type="ECO:0000256" key="10">
    <source>
        <dbReference type="ARBA" id="ARBA00023242"/>
    </source>
</evidence>
<dbReference type="GeneTree" id="ENSGT01030000234576"/>
<protein>
    <recommendedName>
        <fullName evidence="12">C2H2-type domain-containing protein</fullName>
    </recommendedName>
</protein>
<dbReference type="Proteomes" id="UP000018467">
    <property type="component" value="Unassembled WGS sequence"/>
</dbReference>
<dbReference type="SUPFAM" id="SSF57667">
    <property type="entry name" value="beta-beta-alpha zinc fingers"/>
    <property type="match status" value="3"/>
</dbReference>
<sequence>MDHVKLEQCDSQLACPSTLNSIAEPTAGTSTDFMGSVMVTPGSNMGCEDSFIDSSSLASRMQYHKDSSHDCKVCGQPFTKCACLFQHRKVVHDKGKLYCCKLCGKCYRQTHSLRVHFRNHTGEKPFRCKFCGKTFIDGGHCKEHERIHTGDKRYTCTVCGKSFVQSSQLRTHLRKLYCCKLCGKCYRQTHSLRVHFRNHTGEKPFRCKFCGKTFIDGEITDFLLKGRKVDNMVICSDIKIIA</sequence>
<dbReference type="GO" id="GO:0005654">
    <property type="term" value="C:nucleoplasm"/>
    <property type="evidence" value="ECO:0007669"/>
    <property type="project" value="TreeGrafter"/>
</dbReference>
<evidence type="ECO:0000256" key="5">
    <source>
        <dbReference type="ARBA" id="ARBA00022771"/>
    </source>
</evidence>
<dbReference type="InParanoid" id="A0A3B1J6Q0"/>
<dbReference type="PROSITE" id="PS00028">
    <property type="entry name" value="ZINC_FINGER_C2H2_1"/>
    <property type="match status" value="4"/>
</dbReference>
<evidence type="ECO:0000256" key="8">
    <source>
        <dbReference type="ARBA" id="ARBA00023125"/>
    </source>
</evidence>
<feature type="domain" description="C2H2-type" evidence="12">
    <location>
        <begin position="126"/>
        <end position="153"/>
    </location>
</feature>
<dbReference type="PROSITE" id="PS50157">
    <property type="entry name" value="ZINC_FINGER_C2H2_2"/>
    <property type="match status" value="5"/>
</dbReference>
<evidence type="ECO:0000256" key="4">
    <source>
        <dbReference type="ARBA" id="ARBA00022737"/>
    </source>
</evidence>
<dbReference type="Ensembl" id="ENSAMXT00000053493.1">
    <property type="protein sequence ID" value="ENSAMXP00000037009.1"/>
    <property type="gene ID" value="ENSAMXG00000042997.1"/>
</dbReference>
<evidence type="ECO:0000256" key="3">
    <source>
        <dbReference type="ARBA" id="ARBA00022723"/>
    </source>
</evidence>
<feature type="domain" description="C2H2-type" evidence="12">
    <location>
        <begin position="98"/>
        <end position="125"/>
    </location>
</feature>
<evidence type="ECO:0000256" key="7">
    <source>
        <dbReference type="ARBA" id="ARBA00023015"/>
    </source>
</evidence>
<proteinExistence type="inferred from homology"/>
<evidence type="ECO:0000256" key="11">
    <source>
        <dbReference type="PROSITE-ProRule" id="PRU00042"/>
    </source>
</evidence>
<dbReference type="GO" id="GO:0002682">
    <property type="term" value="P:regulation of immune system process"/>
    <property type="evidence" value="ECO:0007669"/>
    <property type="project" value="TreeGrafter"/>
</dbReference>
<reference evidence="14" key="1">
    <citation type="submission" date="2013-03" db="EMBL/GenBank/DDBJ databases">
        <authorList>
            <person name="Jeffery W."/>
            <person name="Warren W."/>
            <person name="Wilson R.K."/>
        </authorList>
    </citation>
    <scope>NUCLEOTIDE SEQUENCE</scope>
    <source>
        <strain evidence="14">female</strain>
    </source>
</reference>
<dbReference type="GO" id="GO:0000978">
    <property type="term" value="F:RNA polymerase II cis-regulatory region sequence-specific DNA binding"/>
    <property type="evidence" value="ECO:0007669"/>
    <property type="project" value="TreeGrafter"/>
</dbReference>
<organism evidence="13 14">
    <name type="scientific">Astyanax mexicanus</name>
    <name type="common">Blind cave fish</name>
    <name type="synonym">Astyanax fasciatus mexicanus</name>
    <dbReference type="NCBI Taxonomy" id="7994"/>
    <lineage>
        <taxon>Eukaryota</taxon>
        <taxon>Metazoa</taxon>
        <taxon>Chordata</taxon>
        <taxon>Craniata</taxon>
        <taxon>Vertebrata</taxon>
        <taxon>Euteleostomi</taxon>
        <taxon>Actinopterygii</taxon>
        <taxon>Neopterygii</taxon>
        <taxon>Teleostei</taxon>
        <taxon>Ostariophysi</taxon>
        <taxon>Characiformes</taxon>
        <taxon>Characoidei</taxon>
        <taxon>Acestrorhamphidae</taxon>
        <taxon>Acestrorhamphinae</taxon>
        <taxon>Astyanax</taxon>
    </lineage>
</organism>
<evidence type="ECO:0000259" key="12">
    <source>
        <dbReference type="PROSITE" id="PS50157"/>
    </source>
</evidence>
<dbReference type="AlphaFoldDB" id="A0A3B1J6Q0"/>
<keyword evidence="5 11" id="KW-0863">Zinc-finger</keyword>
<reference evidence="13" key="3">
    <citation type="submission" date="2025-08" db="UniProtKB">
        <authorList>
            <consortium name="Ensembl"/>
        </authorList>
    </citation>
    <scope>IDENTIFICATION</scope>
</reference>
<dbReference type="FunFam" id="3.30.160.60:FF:000624">
    <property type="entry name" value="zinc finger protein 697"/>
    <property type="match status" value="1"/>
</dbReference>